<dbReference type="PROSITE" id="PS51725">
    <property type="entry name" value="ABM"/>
    <property type="match status" value="1"/>
</dbReference>
<accession>A0A9X1JYC1</accession>
<dbReference type="AlphaFoldDB" id="A0A9X1JYC1"/>
<evidence type="ECO:0000313" key="2">
    <source>
        <dbReference type="EMBL" id="MBW2937397.1"/>
    </source>
</evidence>
<comment type="caution">
    <text evidence="2">The sequence shown here is derived from an EMBL/GenBank/DDBJ whole genome shotgun (WGS) entry which is preliminary data.</text>
</comment>
<dbReference type="Proteomes" id="UP001138686">
    <property type="component" value="Unassembled WGS sequence"/>
</dbReference>
<proteinExistence type="predicted"/>
<keyword evidence="3" id="KW-1185">Reference proteome</keyword>
<evidence type="ECO:0000313" key="3">
    <source>
        <dbReference type="Proteomes" id="UP001138686"/>
    </source>
</evidence>
<protein>
    <submittedName>
        <fullName evidence="2">Antibiotic biosynthesis monooxygenase</fullName>
    </submittedName>
</protein>
<evidence type="ECO:0000259" key="1">
    <source>
        <dbReference type="PROSITE" id="PS51725"/>
    </source>
</evidence>
<name>A0A9X1JYC1_9FLAO</name>
<gene>
    <name evidence="2" type="ORF">KXJ69_04730</name>
</gene>
<dbReference type="EMBL" id="JAHWDP010000002">
    <property type="protein sequence ID" value="MBW2937397.1"/>
    <property type="molecule type" value="Genomic_DNA"/>
</dbReference>
<keyword evidence="2" id="KW-0503">Monooxygenase</keyword>
<sequence>MFTRIVKMVFEPQHIPAFLNNFEEVKEKIRGFEGCELLELYRDKNQENIFFTYSRWNAEDDLENYRNSDLFKEVWSVTKPMFKEKAEAWSVDTLVNLP</sequence>
<organism evidence="2 3">
    <name type="scientific">Halomarinibacterium sedimenti</name>
    <dbReference type="NCBI Taxonomy" id="2857106"/>
    <lineage>
        <taxon>Bacteria</taxon>
        <taxon>Pseudomonadati</taxon>
        <taxon>Bacteroidota</taxon>
        <taxon>Flavobacteriia</taxon>
        <taxon>Flavobacteriales</taxon>
        <taxon>Flavobacteriaceae</taxon>
        <taxon>Halomarinibacterium</taxon>
    </lineage>
</organism>
<keyword evidence="2" id="KW-0560">Oxidoreductase</keyword>
<dbReference type="Pfam" id="PF03992">
    <property type="entry name" value="ABM"/>
    <property type="match status" value="1"/>
</dbReference>
<reference evidence="2" key="1">
    <citation type="submission" date="2021-07" db="EMBL/GenBank/DDBJ databases">
        <title>Aureisphaera sp. CAU 1614 isolated from sea sediment.</title>
        <authorList>
            <person name="Kim W."/>
        </authorList>
    </citation>
    <scope>NUCLEOTIDE SEQUENCE</scope>
    <source>
        <strain evidence="2">CAU 1614</strain>
    </source>
</reference>
<dbReference type="RefSeq" id="WP_219051826.1">
    <property type="nucleotide sequence ID" value="NZ_JAHWDP010000002.1"/>
</dbReference>
<dbReference type="InterPro" id="IPR007138">
    <property type="entry name" value="ABM_dom"/>
</dbReference>
<feature type="domain" description="ABM" evidence="1">
    <location>
        <begin position="2"/>
        <end position="91"/>
    </location>
</feature>
<dbReference type="GO" id="GO:0004497">
    <property type="term" value="F:monooxygenase activity"/>
    <property type="evidence" value="ECO:0007669"/>
    <property type="project" value="UniProtKB-KW"/>
</dbReference>